<comment type="caution">
    <text evidence="1">The sequence shown here is derived from an EMBL/GenBank/DDBJ whole genome shotgun (WGS) entry which is preliminary data.</text>
</comment>
<dbReference type="AlphaFoldDB" id="A0A9D4PXB6"/>
<name>A0A9D4PXB6_RHISA</name>
<reference evidence="1" key="2">
    <citation type="submission" date="2021-09" db="EMBL/GenBank/DDBJ databases">
        <authorList>
            <person name="Jia N."/>
            <person name="Wang J."/>
            <person name="Shi W."/>
            <person name="Du L."/>
            <person name="Sun Y."/>
            <person name="Zhan W."/>
            <person name="Jiang J."/>
            <person name="Wang Q."/>
            <person name="Zhang B."/>
            <person name="Ji P."/>
            <person name="Sakyi L.B."/>
            <person name="Cui X."/>
            <person name="Yuan T."/>
            <person name="Jiang B."/>
            <person name="Yang W."/>
            <person name="Lam T.T.-Y."/>
            <person name="Chang Q."/>
            <person name="Ding S."/>
            <person name="Wang X."/>
            <person name="Zhu J."/>
            <person name="Ruan X."/>
            <person name="Zhao L."/>
            <person name="Wei J."/>
            <person name="Que T."/>
            <person name="Du C."/>
            <person name="Cheng J."/>
            <person name="Dai P."/>
            <person name="Han X."/>
            <person name="Huang E."/>
            <person name="Gao Y."/>
            <person name="Liu J."/>
            <person name="Shao H."/>
            <person name="Ye R."/>
            <person name="Li L."/>
            <person name="Wei W."/>
            <person name="Wang X."/>
            <person name="Wang C."/>
            <person name="Huo Q."/>
            <person name="Li W."/>
            <person name="Guo W."/>
            <person name="Chen H."/>
            <person name="Chen S."/>
            <person name="Zhou L."/>
            <person name="Zhou L."/>
            <person name="Ni X."/>
            <person name="Tian J."/>
            <person name="Zhou Y."/>
            <person name="Sheng Y."/>
            <person name="Liu T."/>
            <person name="Pan Y."/>
            <person name="Xia L."/>
            <person name="Li J."/>
            <person name="Zhao F."/>
            <person name="Cao W."/>
        </authorList>
    </citation>
    <scope>NUCLEOTIDE SEQUENCE</scope>
    <source>
        <strain evidence="1">Rsan-2018</strain>
        <tissue evidence="1">Larvae</tissue>
    </source>
</reference>
<dbReference type="EMBL" id="JABSTV010001250">
    <property type="protein sequence ID" value="KAH7956879.1"/>
    <property type="molecule type" value="Genomic_DNA"/>
</dbReference>
<proteinExistence type="predicted"/>
<evidence type="ECO:0000313" key="2">
    <source>
        <dbReference type="Proteomes" id="UP000821837"/>
    </source>
</evidence>
<gene>
    <name evidence="1" type="ORF">HPB52_013208</name>
</gene>
<accession>A0A9D4PXB6</accession>
<protein>
    <submittedName>
        <fullName evidence="1">Uncharacterized protein</fullName>
    </submittedName>
</protein>
<evidence type="ECO:0000313" key="1">
    <source>
        <dbReference type="EMBL" id="KAH7956879.1"/>
    </source>
</evidence>
<dbReference type="Proteomes" id="UP000821837">
    <property type="component" value="Unassembled WGS sequence"/>
</dbReference>
<reference evidence="1" key="1">
    <citation type="journal article" date="2020" name="Cell">
        <title>Large-Scale Comparative Analyses of Tick Genomes Elucidate Their Genetic Diversity and Vector Capacities.</title>
        <authorList>
            <consortium name="Tick Genome and Microbiome Consortium (TIGMIC)"/>
            <person name="Jia N."/>
            <person name="Wang J."/>
            <person name="Shi W."/>
            <person name="Du L."/>
            <person name="Sun Y."/>
            <person name="Zhan W."/>
            <person name="Jiang J.F."/>
            <person name="Wang Q."/>
            <person name="Zhang B."/>
            <person name="Ji P."/>
            <person name="Bell-Sakyi L."/>
            <person name="Cui X.M."/>
            <person name="Yuan T.T."/>
            <person name="Jiang B.G."/>
            <person name="Yang W.F."/>
            <person name="Lam T.T."/>
            <person name="Chang Q.C."/>
            <person name="Ding S.J."/>
            <person name="Wang X.J."/>
            <person name="Zhu J.G."/>
            <person name="Ruan X.D."/>
            <person name="Zhao L."/>
            <person name="Wei J.T."/>
            <person name="Ye R.Z."/>
            <person name="Que T.C."/>
            <person name="Du C.H."/>
            <person name="Zhou Y.H."/>
            <person name="Cheng J.X."/>
            <person name="Dai P.F."/>
            <person name="Guo W.B."/>
            <person name="Han X.H."/>
            <person name="Huang E.J."/>
            <person name="Li L.F."/>
            <person name="Wei W."/>
            <person name="Gao Y.C."/>
            <person name="Liu J.Z."/>
            <person name="Shao H.Z."/>
            <person name="Wang X."/>
            <person name="Wang C.C."/>
            <person name="Yang T.C."/>
            <person name="Huo Q.B."/>
            <person name="Li W."/>
            <person name="Chen H.Y."/>
            <person name="Chen S.E."/>
            <person name="Zhou L.G."/>
            <person name="Ni X.B."/>
            <person name="Tian J.H."/>
            <person name="Sheng Y."/>
            <person name="Liu T."/>
            <person name="Pan Y.S."/>
            <person name="Xia L.Y."/>
            <person name="Li J."/>
            <person name="Zhao F."/>
            <person name="Cao W.C."/>
        </authorList>
    </citation>
    <scope>NUCLEOTIDE SEQUENCE</scope>
    <source>
        <strain evidence="1">Rsan-2018</strain>
    </source>
</reference>
<sequence length="214" mass="24197">MVVTPDTQHVPSVYYGQMLEIDAAVATSDAAAIAVQRGPSEVDSASKKRLENQLGRLTEAVRRQRHAQQQRFDQERRAHESTQRLLKQLLEALASGGFIPSRGHSSRICKILRSEQYRQVRLYRQVMTTSLRCTSDAVGSNSRIRAFSRFVDQTTEWLWQLQLKQLRSRLAGKKPMQKSPAHGAAQLDLPGFVQDALSLGPMFAVEKKRPQEEL</sequence>
<keyword evidence="2" id="KW-1185">Reference proteome</keyword>
<organism evidence="1 2">
    <name type="scientific">Rhipicephalus sanguineus</name>
    <name type="common">Brown dog tick</name>
    <name type="synonym">Ixodes sanguineus</name>
    <dbReference type="NCBI Taxonomy" id="34632"/>
    <lineage>
        <taxon>Eukaryota</taxon>
        <taxon>Metazoa</taxon>
        <taxon>Ecdysozoa</taxon>
        <taxon>Arthropoda</taxon>
        <taxon>Chelicerata</taxon>
        <taxon>Arachnida</taxon>
        <taxon>Acari</taxon>
        <taxon>Parasitiformes</taxon>
        <taxon>Ixodida</taxon>
        <taxon>Ixodoidea</taxon>
        <taxon>Ixodidae</taxon>
        <taxon>Rhipicephalinae</taxon>
        <taxon>Rhipicephalus</taxon>
        <taxon>Rhipicephalus</taxon>
    </lineage>
</organism>